<dbReference type="GO" id="GO:0008381">
    <property type="term" value="F:mechanosensitive monoatomic ion channel activity"/>
    <property type="evidence" value="ECO:0007669"/>
    <property type="project" value="InterPro"/>
</dbReference>
<dbReference type="InterPro" id="IPR010920">
    <property type="entry name" value="LSM_dom_sf"/>
</dbReference>
<evidence type="ECO:0000256" key="4">
    <source>
        <dbReference type="ARBA" id="ARBA00022692"/>
    </source>
</evidence>
<reference evidence="11 12" key="1">
    <citation type="journal article" date="2015" name="Appl. Environ. Microbiol.">
        <title>The Geoglobus acetivorans genome: Fe(III) reduction, acetate utilization, autotrophic growth, and degradation of aromatic compounds in a hyperthermophilic archaeon.</title>
        <authorList>
            <person name="Mardanov A.V."/>
            <person name="Slododkina G.B."/>
            <person name="Slobodkin A.I."/>
            <person name="Beletsky A.V."/>
            <person name="Gavrilov S.N."/>
            <person name="Kublanov I.V."/>
            <person name="Bonch-Osmolovskaya E.A."/>
            <person name="Skryabin K.G."/>
            <person name="Ravin N.V."/>
        </authorList>
    </citation>
    <scope>NUCLEOTIDE SEQUENCE [LARGE SCALE GENOMIC DNA]</scope>
    <source>
        <strain evidence="11 12">SBH6</strain>
    </source>
</reference>
<protein>
    <submittedName>
        <fullName evidence="11">Small-conductance mechanosensitive channel</fullName>
    </submittedName>
</protein>
<comment type="similarity">
    <text evidence="2">Belongs to the MscS (TC 1.A.23) family.</text>
</comment>
<keyword evidence="5 7" id="KW-1133">Transmembrane helix</keyword>
<comment type="subcellular location">
    <subcellularLocation>
        <location evidence="1">Cell membrane</location>
        <topology evidence="1">Multi-pass membrane protein</topology>
    </subcellularLocation>
</comment>
<dbReference type="Gene3D" id="3.30.70.100">
    <property type="match status" value="1"/>
</dbReference>
<evidence type="ECO:0000259" key="10">
    <source>
        <dbReference type="Pfam" id="PF21088"/>
    </source>
</evidence>
<dbReference type="InterPro" id="IPR006685">
    <property type="entry name" value="MscS_channel_2nd"/>
</dbReference>
<dbReference type="AlphaFoldDB" id="A0A0A7GH29"/>
<dbReference type="SUPFAM" id="SSF82689">
    <property type="entry name" value="Mechanosensitive channel protein MscS (YggB), C-terminal domain"/>
    <property type="match status" value="1"/>
</dbReference>
<dbReference type="eggNOG" id="arCOG01568">
    <property type="taxonomic scope" value="Archaea"/>
</dbReference>
<sequence>MIDLLGVKIYGDVTIGNFLIAIFIISFGVFLAKVLTTNLRRTLGDRIEKNQRELILKVVYYIIVLVAFLTALPFLGLNPSGLLVAGGITGIVLGFASQSVVSNFISGIFILWEKPVKIGDQISVAGISGYVEDIGIMSTIVRTYDGLYVRIPNNTLFTSEITNLTGNVARRFEYVIGIRYSDDIDRAVEIIKGVIEKEPFALKNPAPAVFVNDLGDSSVNIVVRIWSPVQVWYDVKMALLSRIKEELERNGIEIPFPQRVIWFANEPELKHGRDE</sequence>
<keyword evidence="4 7" id="KW-0812">Transmembrane</keyword>
<dbReference type="SUPFAM" id="SSF82861">
    <property type="entry name" value="Mechanosensitive channel protein MscS (YggB), transmembrane region"/>
    <property type="match status" value="1"/>
</dbReference>
<dbReference type="InterPro" id="IPR011014">
    <property type="entry name" value="MscS_channel_TM-2"/>
</dbReference>
<dbReference type="SUPFAM" id="SSF50182">
    <property type="entry name" value="Sm-like ribonucleoproteins"/>
    <property type="match status" value="1"/>
</dbReference>
<feature type="transmembrane region" description="Helical" evidence="7">
    <location>
        <begin position="82"/>
        <end position="112"/>
    </location>
</feature>
<dbReference type="GeneID" id="24797787"/>
<dbReference type="Pfam" id="PF00924">
    <property type="entry name" value="MS_channel_2nd"/>
    <property type="match status" value="1"/>
</dbReference>
<evidence type="ECO:0000256" key="1">
    <source>
        <dbReference type="ARBA" id="ARBA00004651"/>
    </source>
</evidence>
<dbReference type="GO" id="GO:0005886">
    <property type="term" value="C:plasma membrane"/>
    <property type="evidence" value="ECO:0007669"/>
    <property type="project" value="UniProtKB-SubCell"/>
</dbReference>
<keyword evidence="3" id="KW-1003">Cell membrane</keyword>
<name>A0A0A7GH29_GEOAI</name>
<organism evidence="11 12">
    <name type="scientific">Geoglobus acetivorans</name>
    <dbReference type="NCBI Taxonomy" id="565033"/>
    <lineage>
        <taxon>Archaea</taxon>
        <taxon>Methanobacteriati</taxon>
        <taxon>Methanobacteriota</taxon>
        <taxon>Archaeoglobi</taxon>
        <taxon>Archaeoglobales</taxon>
        <taxon>Archaeoglobaceae</taxon>
        <taxon>Geoglobus</taxon>
    </lineage>
</organism>
<dbReference type="PANTHER" id="PTHR30221">
    <property type="entry name" value="SMALL-CONDUCTANCE MECHANOSENSITIVE CHANNEL"/>
    <property type="match status" value="1"/>
</dbReference>
<dbReference type="InterPro" id="IPR023408">
    <property type="entry name" value="MscS_beta-dom_sf"/>
</dbReference>
<evidence type="ECO:0000256" key="3">
    <source>
        <dbReference type="ARBA" id="ARBA00022475"/>
    </source>
</evidence>
<accession>A0A0A7GH29</accession>
<dbReference type="HOGENOM" id="CLU_037945_1_0_2"/>
<evidence type="ECO:0000256" key="5">
    <source>
        <dbReference type="ARBA" id="ARBA00022989"/>
    </source>
</evidence>
<evidence type="ECO:0000313" key="11">
    <source>
        <dbReference type="EMBL" id="AIY90247.1"/>
    </source>
</evidence>
<dbReference type="Pfam" id="PF21082">
    <property type="entry name" value="MS_channel_3rd"/>
    <property type="match status" value="1"/>
</dbReference>
<feature type="transmembrane region" description="Helical" evidence="7">
    <location>
        <begin position="15"/>
        <end position="34"/>
    </location>
</feature>
<evidence type="ECO:0000256" key="6">
    <source>
        <dbReference type="ARBA" id="ARBA00023136"/>
    </source>
</evidence>
<feature type="domain" description="Mechanosensitive ion channel transmembrane helices 2/3" evidence="10">
    <location>
        <begin position="57"/>
        <end position="98"/>
    </location>
</feature>
<feature type="domain" description="Mechanosensitive ion channel MscS C-terminal" evidence="9">
    <location>
        <begin position="173"/>
        <end position="254"/>
    </location>
</feature>
<feature type="transmembrane region" description="Helical" evidence="7">
    <location>
        <begin position="54"/>
        <end position="76"/>
    </location>
</feature>
<evidence type="ECO:0000313" key="12">
    <source>
        <dbReference type="Proteomes" id="UP000030624"/>
    </source>
</evidence>
<dbReference type="Gene3D" id="2.30.30.60">
    <property type="match status" value="1"/>
</dbReference>
<keyword evidence="6 7" id="KW-0472">Membrane</keyword>
<dbReference type="Gene3D" id="1.10.287.1260">
    <property type="match status" value="1"/>
</dbReference>
<dbReference type="InterPro" id="IPR049278">
    <property type="entry name" value="MS_channel_C"/>
</dbReference>
<dbReference type="Proteomes" id="UP000030624">
    <property type="component" value="Chromosome"/>
</dbReference>
<dbReference type="InterPro" id="IPR011066">
    <property type="entry name" value="MscS_channel_C_sf"/>
</dbReference>
<evidence type="ECO:0000256" key="7">
    <source>
        <dbReference type="SAM" id="Phobius"/>
    </source>
</evidence>
<dbReference type="STRING" id="565033.GACE_1208"/>
<evidence type="ECO:0000259" key="9">
    <source>
        <dbReference type="Pfam" id="PF21082"/>
    </source>
</evidence>
<dbReference type="PANTHER" id="PTHR30221:SF20">
    <property type="entry name" value="SMALL-CONDUCTANCE MECHANOSENSITIVE CHANNEL"/>
    <property type="match status" value="1"/>
</dbReference>
<proteinExistence type="inferred from homology"/>
<evidence type="ECO:0000256" key="2">
    <source>
        <dbReference type="ARBA" id="ARBA00008017"/>
    </source>
</evidence>
<gene>
    <name evidence="11" type="ORF">GACE_1208</name>
</gene>
<dbReference type="RefSeq" id="WP_048091969.1">
    <property type="nucleotide sequence ID" value="NZ_CP009552.1"/>
</dbReference>
<dbReference type="InterPro" id="IPR045275">
    <property type="entry name" value="MscS_archaea/bacteria_type"/>
</dbReference>
<dbReference type="InterPro" id="IPR049142">
    <property type="entry name" value="MS_channel_1st"/>
</dbReference>
<evidence type="ECO:0000259" key="8">
    <source>
        <dbReference type="Pfam" id="PF00924"/>
    </source>
</evidence>
<feature type="domain" description="Mechanosensitive ion channel MscS" evidence="8">
    <location>
        <begin position="100"/>
        <end position="165"/>
    </location>
</feature>
<dbReference type="KEGG" id="gac:GACE_1208"/>
<dbReference type="Pfam" id="PF21088">
    <property type="entry name" value="MS_channel_1st"/>
    <property type="match status" value="1"/>
</dbReference>
<dbReference type="EMBL" id="CP009552">
    <property type="protein sequence ID" value="AIY90247.1"/>
    <property type="molecule type" value="Genomic_DNA"/>
</dbReference>